<dbReference type="PANTHER" id="PTHR47515">
    <property type="entry name" value="LOW CALCIUM RESPONSE LOCUS PROTEIN T"/>
    <property type="match status" value="1"/>
</dbReference>
<comment type="caution">
    <text evidence="2">The sequence shown here is derived from an EMBL/GenBank/DDBJ whole genome shotgun (WGS) entry which is preliminary data.</text>
</comment>
<dbReference type="PROSITE" id="PS50994">
    <property type="entry name" value="INTEGRASE"/>
    <property type="match status" value="1"/>
</dbReference>
<dbReference type="InterPro" id="IPR012337">
    <property type="entry name" value="RNaseH-like_sf"/>
</dbReference>
<sequence>MQTLEKVCGRIGYPKTIRVDNGSEFISRDLDLWAYANDVTLDFSRPGKPTDNGFIEAFNSKLRAECLNAHWFMSLADAREKLEGWPLSWFALQTTAGQR</sequence>
<gene>
    <name evidence="2" type="ORF">LCGC14_2057720</name>
</gene>
<feature type="domain" description="Integrase catalytic" evidence="1">
    <location>
        <begin position="1"/>
        <end position="99"/>
    </location>
</feature>
<dbReference type="SUPFAM" id="SSF53098">
    <property type="entry name" value="Ribonuclease H-like"/>
    <property type="match status" value="1"/>
</dbReference>
<reference evidence="2" key="1">
    <citation type="journal article" date="2015" name="Nature">
        <title>Complex archaea that bridge the gap between prokaryotes and eukaryotes.</title>
        <authorList>
            <person name="Spang A."/>
            <person name="Saw J.H."/>
            <person name="Jorgensen S.L."/>
            <person name="Zaremba-Niedzwiedzka K."/>
            <person name="Martijn J."/>
            <person name="Lind A.E."/>
            <person name="van Eijk R."/>
            <person name="Schleper C."/>
            <person name="Guy L."/>
            <person name="Ettema T.J."/>
        </authorList>
    </citation>
    <scope>NUCLEOTIDE SEQUENCE</scope>
</reference>
<dbReference type="GO" id="GO:0003676">
    <property type="term" value="F:nucleic acid binding"/>
    <property type="evidence" value="ECO:0007669"/>
    <property type="project" value="InterPro"/>
</dbReference>
<protein>
    <recommendedName>
        <fullName evidence="1">Integrase catalytic domain-containing protein</fullName>
    </recommendedName>
</protein>
<dbReference type="Pfam" id="PF13683">
    <property type="entry name" value="rve_3"/>
    <property type="match status" value="1"/>
</dbReference>
<dbReference type="EMBL" id="LAZR01024431">
    <property type="protein sequence ID" value="KKL75155.1"/>
    <property type="molecule type" value="Genomic_DNA"/>
</dbReference>
<dbReference type="GO" id="GO:0015074">
    <property type="term" value="P:DNA integration"/>
    <property type="evidence" value="ECO:0007669"/>
    <property type="project" value="InterPro"/>
</dbReference>
<dbReference type="PANTHER" id="PTHR47515:SF1">
    <property type="entry name" value="BLR2054 PROTEIN"/>
    <property type="match status" value="1"/>
</dbReference>
<dbReference type="Gene3D" id="3.30.420.10">
    <property type="entry name" value="Ribonuclease H-like superfamily/Ribonuclease H"/>
    <property type="match status" value="1"/>
</dbReference>
<organism evidence="2">
    <name type="scientific">marine sediment metagenome</name>
    <dbReference type="NCBI Taxonomy" id="412755"/>
    <lineage>
        <taxon>unclassified sequences</taxon>
        <taxon>metagenomes</taxon>
        <taxon>ecological metagenomes</taxon>
    </lineage>
</organism>
<dbReference type="InterPro" id="IPR036397">
    <property type="entry name" value="RNaseH_sf"/>
</dbReference>
<dbReference type="InterPro" id="IPR001584">
    <property type="entry name" value="Integrase_cat-core"/>
</dbReference>
<evidence type="ECO:0000259" key="1">
    <source>
        <dbReference type="PROSITE" id="PS50994"/>
    </source>
</evidence>
<proteinExistence type="predicted"/>
<dbReference type="AlphaFoldDB" id="A0A0F9H0K4"/>
<accession>A0A0F9H0K4</accession>
<name>A0A0F9H0K4_9ZZZZ</name>
<evidence type="ECO:0000313" key="2">
    <source>
        <dbReference type="EMBL" id="KKL75155.1"/>
    </source>
</evidence>